<accession>A0A6M1SYJ2</accession>
<gene>
    <name evidence="2" type="ORF">G3570_06395</name>
</gene>
<proteinExistence type="predicted"/>
<dbReference type="AlphaFoldDB" id="A0A6M1SYJ2"/>
<reference evidence="2 3" key="1">
    <citation type="submission" date="2020-02" db="EMBL/GenBank/DDBJ databases">
        <title>Balneolaceae bacterium YR4-1, complete genome.</title>
        <authorList>
            <person name="Li Y."/>
            <person name="Wu S."/>
        </authorList>
    </citation>
    <scope>NUCLEOTIDE SEQUENCE [LARGE SCALE GENOMIC DNA]</scope>
    <source>
        <strain evidence="2 3">YR4-1</strain>
    </source>
</reference>
<evidence type="ECO:0000313" key="3">
    <source>
        <dbReference type="Proteomes" id="UP000473278"/>
    </source>
</evidence>
<name>A0A6M1SYJ2_9BACT</name>
<protein>
    <submittedName>
        <fullName evidence="2">Transporter</fullName>
    </submittedName>
</protein>
<feature type="compositionally biased region" description="Basic and acidic residues" evidence="1">
    <location>
        <begin position="93"/>
        <end position="102"/>
    </location>
</feature>
<organism evidence="2 3">
    <name type="scientific">Halalkalibaculum roseum</name>
    <dbReference type="NCBI Taxonomy" id="2709311"/>
    <lineage>
        <taxon>Bacteria</taxon>
        <taxon>Pseudomonadati</taxon>
        <taxon>Balneolota</taxon>
        <taxon>Balneolia</taxon>
        <taxon>Balneolales</taxon>
        <taxon>Balneolaceae</taxon>
        <taxon>Halalkalibaculum</taxon>
    </lineage>
</organism>
<dbReference type="PROSITE" id="PS51257">
    <property type="entry name" value="PROKAR_LIPOPROTEIN"/>
    <property type="match status" value="1"/>
</dbReference>
<keyword evidence="3" id="KW-1185">Reference proteome</keyword>
<dbReference type="InterPro" id="IPR025737">
    <property type="entry name" value="FApF"/>
</dbReference>
<dbReference type="EMBL" id="JAALLT010000002">
    <property type="protein sequence ID" value="NGP76254.1"/>
    <property type="molecule type" value="Genomic_DNA"/>
</dbReference>
<sequence length="306" mass="33111">MDITIKSLTMSIVITGLLLGAGCVKAQQVSYSGSIQYATGSYFFDESTQSFSLANGLNISGDNITVSFNVPFIVQNSPWLSYGVAGYIPTGGPDHKTVRDSSGHGQGQGGQDGRNKLFSTAKEPNNMRNKMSDDPVVLPDTSNYKQSSFGDPNVYMNLKLYSSASEATSLQLNSGLKIPLADPTNGFGTGEWDYGLGLSLSQRLGNFFVLADFMKWWFGDLPDLELKDPLTYTVGVSKMLGTGKWMINTTYSGYTEIISGYEPPRTLNLGLGYFLSQRVSLNGTMGVGLSESSSDFSLGLGWMIRL</sequence>
<evidence type="ECO:0000256" key="1">
    <source>
        <dbReference type="SAM" id="MobiDB-lite"/>
    </source>
</evidence>
<evidence type="ECO:0000313" key="2">
    <source>
        <dbReference type="EMBL" id="NGP76254.1"/>
    </source>
</evidence>
<comment type="caution">
    <text evidence="2">The sequence shown here is derived from an EMBL/GenBank/DDBJ whole genome shotgun (WGS) entry which is preliminary data.</text>
</comment>
<dbReference type="Proteomes" id="UP000473278">
    <property type="component" value="Unassembled WGS sequence"/>
</dbReference>
<feature type="region of interest" description="Disordered" evidence="1">
    <location>
        <begin position="93"/>
        <end position="137"/>
    </location>
</feature>
<dbReference type="RefSeq" id="WP_165140437.1">
    <property type="nucleotide sequence ID" value="NZ_JAALLT010000002.1"/>
</dbReference>
<dbReference type="Pfam" id="PF13557">
    <property type="entry name" value="Phenol_MetA_deg"/>
    <property type="match status" value="1"/>
</dbReference>